<dbReference type="CDD" id="cd09971">
    <property type="entry name" value="SdiA-regulated"/>
    <property type="match status" value="1"/>
</dbReference>
<proteinExistence type="predicted"/>
<dbReference type="NCBIfam" id="NF033681">
    <property type="entry name" value="ExeM_NucH_DNase"/>
    <property type="match status" value="1"/>
</dbReference>
<dbReference type="HOGENOM" id="CLU_226989_0_0_6"/>
<dbReference type="PANTHER" id="PTHR42834:SF1">
    <property type="entry name" value="ENDONUCLEASE_EXONUCLEASE_PHOSPHATASE FAMILY PROTEIN (AFU_ORTHOLOGUE AFUA_3G09210)"/>
    <property type="match status" value="1"/>
</dbReference>
<evidence type="ECO:0000259" key="7">
    <source>
        <dbReference type="PROSITE" id="PS51841"/>
    </source>
</evidence>
<dbReference type="SMART" id="SM00237">
    <property type="entry name" value="Calx_beta"/>
    <property type="match status" value="1"/>
</dbReference>
<sequence>MARVFINEFHYDNLSTDAGEFIEIAGPAGTDLTGWSIVLYNGNGGAFYDTEGLSGTIPDQGNGFGTVIVNYPVDGIQNGAPDGIALVDHNGAVVQFLSYEGTFTAVGGAADGLLSTNVGVVEPNTTPVGNSLQLTGTGSLYEDFTWSGPTANTSGDVNVGQTFVAPADNSVDLSTYVRIGRYDLPEPTRTAAPNGSQLALEVSAVTYNPTTDTLFVVGDEGTSIIQVTKTGQLIDSMTLESGAFEDTEGLTYLGAGKFALVEERLRQVNLFTYTPDTTLTRADVQTVKLGTTIGNIGLEGMSYDPLTDGYVLVKETGPQGIFQTGIDFTAGTATNGSASTENATNLFDPALAGLTDFADVYALSNLQPTDANLLLLGQEDGRIVNIDRGTGTISNSLQIAADPENPLAVSGQGFEGLTMDSDGLLYVTSEQGGGDGDHPQLWVYAPASYTYENAAPVAVSLSNALSSLAENSDTTAAVKVGDIIVSDDALGTNTLSLTGTDAAAFEIVGTELFLKAGTTLDFGIKPSLQVTVNVDDASLGGISDAAAAFTLPITDTSDNASSLMISEVAPWSSGNSSLGADWFEVTNTGTSAVDISGWRFDDDSSVAANGSDLGGVTSIGSGQSVVFVDGDANTVTAFVNTWFGGILPSGVTIGTYDGPGLGTGGDAVNLFDATGTLVTGVSFGASPSASPFATFDNATGQPTVSTLSEAGVNGAFSVIDQAAILIGSPGAISGAPVSATLVAITATDAAAAEEVQNPGAFAVLRTGDTTAPLEVTYSIGGDAEAADYTPSLPTTVTIPAGASEAIIVVTPVDDDLAETNESLTLTLVDSAAYDVVANAASATVTIADNDTAAADFNLQISEMWPGNAEGSDLTADWFEITNTGTEAWVSGVAPNLYYDDGSQDPTTADLINGISQIAPGNSVIVVVGNAADAQTFATVWGSVIDLAGIDIGYTDGAGLGAGGDGVSLFVGLPAPTDTPADFEEYPNTTGSEGRSYDVDLAAFSVAGQNGAVATAPNDANESAVGSPGIADNEGGDGNLGVFTLELLHAADQEAGAAAVQDAPNFSAVLNALRAQDLGNDGEPDNTLTLSSGDAFIPGLFYGASKAVFGSAGIADIQIQNELGFQAIAFGNHEFDFGTSTLAKLIDGSAPGGFSKLSGSALEGLDFAGTAFPYLSTNLDFSADANLAPLEVAGGQAPQANAVTSSTVIDVNGENVGVVGATTPALGTISSPGDVTSSPEWVNTTPTDAELDALAAGIQLEVDALLAANPGMNKVILLAHMQKLDVELALAERLTDVDIIVAGGSNTRLFDDNDAIRPGDSDQGQYPQFVTNAGGTTTAVVNTDGSYKYVGRLVIDFDADGHIIADSYDETVSGAYATDDTGVAALDAEGLIDPEIQAIADAIQAQIIATESNVFGVSDVFLNGNRTGTDTADDPDGVRSQETNLGDLTADANLAAAQSVDPTVVISIKNGGGIRASIGQTVVPPGGGDYARIPNEEIVDGDGNVVKPAGGISQNDIQTSLAFNNGLTLLTLTKAELVAILEHGVGDIGGGRFPQVSGVKFSYDPDLVVGDRIVSAGIFDENDSLIAELVRDGEIVGDATETFRIVTLNFLAGGGDGYPFPTGPEANRVDLTDLDDNDEPDRNFTGDATFVDNGSEQDALAEYLLDRFNTPESVFDQEDTGRDLDERIQNLDFRDDTVLPEIKVFISEFHYDNDGTDEGEFVEVTADAGADLTGYSIVLYNGNGGASYATYALSGSVTDQASGQGTMVVSTSGLQNGSPDGMALVDADGNVVEFLSYEGMFTANGGPAAGMTSTDVGVLELSDTPVGQSLQLINGVWTDPAAASKGQVNTATGSDFDLQITEIWPGQDGADVTADWFEITNVGAAAWVSADDPDLYYDDDSADPTVADPIRGISAIAPGESAIVVIGDSVDVATFIDVWGDVISLDGVAVGYTDGAGLGNGGDAVTLFVGGPTVETIADSEAYADSDVFDGQSFDVTANAYSVAGENGSVATLELGGGDGDVPAVGSPGNGAPIIPVELTRIGSVQGSGTASPFAGQTLTVEAIVVGDFQNGDVDAGRNLGGFYLQEEDPDADGNPLTSEGLFVFEGNTFLTDVSVGDRVQVTGIVTEYFGETQLQASGVTLIGSGNPLPTAAAIDLPSAAVSTAQGGDFQPDLEAYEGMLVSFSETLTITEMFQLDRFNEIKLSAEGRLEQFTQSNAPDAAGYQQHLQDIGARTIVYDDGLNVQNALIGNLDGFGPTFDTATDIRIGDTLANLTGVLDYKWAGNSASGSTWRVRATQDDENTFDEGNARPADHEPVGGSLKAVSLNVLNYFATINEGGNQTANALAPRGANSSDEFARQTEKLVTAILTMDADIYGLVELENDFLAGSTGNAIDYLVGELNAIVGDGVYDWVDPGTQFVGSDAIAVGFIYNTERVQPVGAAAILDDPSFLDPMDSGMPRNRASLAQTFEDTASGETFTAVVNHLKSKGDSGLTGDPQTNPDLDQGDGQGYWNATRTEAAEALADWLATDPTDSGDRDFLLLGDFNAYAMEDPIVVLRDRGFTDLAQHFVGPDAYSYVFDGQIGTLDYAFASETLFSQVTDATEWHINADEADALDYNLDFGRDFDIFDGTLPYRTSDHDPVIVGLDLSSQTPVITISGTSARDKLVGTDAAELFDGNGGSDVILTGGGHDIVDLSNYYQNGLREAILLADFDPTQDQLDGISSGNITRALSFGDRTLAYLDNGDMLQFIGVSDFADVEFTSNGVPG</sequence>
<dbReference type="Pfam" id="PF02872">
    <property type="entry name" value="5_nucleotid_C"/>
    <property type="match status" value="1"/>
</dbReference>
<reference evidence="8 9" key="1">
    <citation type="submission" date="2012-06" db="EMBL/GenBank/DDBJ databases">
        <title>Complete sequence of Thiocystis violascens DSM 198.</title>
        <authorList>
            <consortium name="US DOE Joint Genome Institute"/>
            <person name="Lucas S."/>
            <person name="Han J."/>
            <person name="Lapidus A."/>
            <person name="Cheng J.-F."/>
            <person name="Goodwin L."/>
            <person name="Pitluck S."/>
            <person name="Peters L."/>
            <person name="Ovchinnikova G."/>
            <person name="Teshima H."/>
            <person name="Detter J.C."/>
            <person name="Han C."/>
            <person name="Tapia R."/>
            <person name="Land M."/>
            <person name="Hauser L."/>
            <person name="Kyrpides N."/>
            <person name="Ivanova N."/>
            <person name="Pagani I."/>
            <person name="Vogl K."/>
            <person name="Liu Z."/>
            <person name="Frigaard N.-U."/>
            <person name="Bryant D."/>
            <person name="Woyke T."/>
        </authorList>
    </citation>
    <scope>NUCLEOTIDE SEQUENCE [LARGE SCALE GENOMIC DNA]</scope>
    <source>
        <strain evidence="9">ATCC 17096 / DSM 198 / 6111</strain>
    </source>
</reference>
<dbReference type="InterPro" id="IPR038081">
    <property type="entry name" value="CalX-like_sf"/>
</dbReference>
<evidence type="ECO:0000256" key="3">
    <source>
        <dbReference type="ARBA" id="ARBA00022729"/>
    </source>
</evidence>
<dbReference type="SUPFAM" id="SSF55816">
    <property type="entry name" value="5'-nucleotidase (syn. UDP-sugar hydrolase), C-terminal domain"/>
    <property type="match status" value="1"/>
</dbReference>
<gene>
    <name evidence="8" type="ordered locus">Thivi_3786</name>
</gene>
<dbReference type="PANTHER" id="PTHR42834">
    <property type="entry name" value="ENDONUCLEASE/EXONUCLEASE/PHOSPHATASE FAMILY PROTEIN (AFU_ORTHOLOGUE AFUA_3G09210)"/>
    <property type="match status" value="1"/>
</dbReference>
<dbReference type="PROSITE" id="PS51841">
    <property type="entry name" value="LTD"/>
    <property type="match status" value="3"/>
</dbReference>
<evidence type="ECO:0000256" key="2">
    <source>
        <dbReference type="ARBA" id="ARBA00022475"/>
    </source>
</evidence>
<dbReference type="PRINTS" id="PR01607">
    <property type="entry name" value="APYRASEFAMLY"/>
</dbReference>
<keyword evidence="6" id="KW-0472">Membrane</keyword>
<protein>
    <submittedName>
        <fullName evidence="8">Putative extracellular nuclease</fullName>
    </submittedName>
</protein>
<dbReference type="InterPro" id="IPR036691">
    <property type="entry name" value="Endo/exonu/phosph_ase_sf"/>
</dbReference>
<keyword evidence="2" id="KW-1003">Cell membrane</keyword>
<dbReference type="Pfam" id="PF00932">
    <property type="entry name" value="LTD"/>
    <property type="match status" value="1"/>
</dbReference>
<dbReference type="InterPro" id="IPR009722">
    <property type="entry name" value="YjiK/CarP"/>
</dbReference>
<dbReference type="SUPFAM" id="SSF50956">
    <property type="entry name" value="Thermostable phytase (3-phytase)"/>
    <property type="match status" value="1"/>
</dbReference>
<keyword evidence="4" id="KW-0677">Repeat</keyword>
<dbReference type="eggNOG" id="COG2374">
    <property type="taxonomic scope" value="Bacteria"/>
</dbReference>
<dbReference type="SUPFAM" id="SSF141072">
    <property type="entry name" value="CalX-like"/>
    <property type="match status" value="1"/>
</dbReference>
<name>I3YF61_THIV6</name>
<feature type="domain" description="LTD" evidence="7">
    <location>
        <begin position="1"/>
        <end position="209"/>
    </location>
</feature>
<dbReference type="eggNOG" id="COG3204">
    <property type="taxonomic scope" value="Bacteria"/>
</dbReference>
<dbReference type="InterPro" id="IPR008334">
    <property type="entry name" value="5'-Nucleotdase_C"/>
</dbReference>
<dbReference type="Gene3D" id="3.90.780.10">
    <property type="entry name" value="5'-Nucleotidase, C-terminal domain"/>
    <property type="match status" value="1"/>
</dbReference>
<evidence type="ECO:0000256" key="1">
    <source>
        <dbReference type="ARBA" id="ARBA00004236"/>
    </source>
</evidence>
<dbReference type="Proteomes" id="UP000006062">
    <property type="component" value="Chromosome"/>
</dbReference>
<accession>I3YF61</accession>
<dbReference type="InterPro" id="IPR001322">
    <property type="entry name" value="Lamin_tail_dom"/>
</dbReference>
<evidence type="ECO:0000256" key="5">
    <source>
        <dbReference type="ARBA" id="ARBA00022837"/>
    </source>
</evidence>
<organism evidence="8 9">
    <name type="scientific">Thiocystis violascens (strain ATCC 17096 / DSM 198 / 6111)</name>
    <name type="common">Chromatium violascens</name>
    <dbReference type="NCBI Taxonomy" id="765911"/>
    <lineage>
        <taxon>Bacteria</taxon>
        <taxon>Pseudomonadati</taxon>
        <taxon>Pseudomonadota</taxon>
        <taxon>Gammaproteobacteria</taxon>
        <taxon>Chromatiales</taxon>
        <taxon>Chromatiaceae</taxon>
        <taxon>Thiocystis</taxon>
    </lineage>
</organism>
<dbReference type="SUPFAM" id="SSF56300">
    <property type="entry name" value="Metallo-dependent phosphatases"/>
    <property type="match status" value="1"/>
</dbReference>
<dbReference type="KEGG" id="tvi:Thivi_3786"/>
<dbReference type="Gene3D" id="2.60.40.2030">
    <property type="match status" value="1"/>
</dbReference>
<dbReference type="InterPro" id="IPR006179">
    <property type="entry name" value="5_nucleotidase/apyrase"/>
</dbReference>
<dbReference type="GO" id="GO:0009166">
    <property type="term" value="P:nucleotide catabolic process"/>
    <property type="evidence" value="ECO:0007669"/>
    <property type="project" value="InterPro"/>
</dbReference>
<comment type="subcellular location">
    <subcellularLocation>
        <location evidence="1">Cell membrane</location>
    </subcellularLocation>
</comment>
<evidence type="ECO:0000313" key="9">
    <source>
        <dbReference type="Proteomes" id="UP000006062"/>
    </source>
</evidence>
<dbReference type="InterPro" id="IPR047971">
    <property type="entry name" value="ExeM-like"/>
</dbReference>
<dbReference type="Gene3D" id="3.60.10.10">
    <property type="entry name" value="Endonuclease/exonuclease/phosphatase"/>
    <property type="match status" value="1"/>
</dbReference>
<dbReference type="Gene3D" id="3.60.21.10">
    <property type="match status" value="1"/>
</dbReference>
<keyword evidence="9" id="KW-1185">Reference proteome</keyword>
<dbReference type="Pfam" id="PF06977">
    <property type="entry name" value="SdiA-regulated"/>
    <property type="match status" value="1"/>
</dbReference>
<feature type="domain" description="LTD" evidence="7">
    <location>
        <begin position="554"/>
        <end position="685"/>
    </location>
</feature>
<dbReference type="EMBL" id="CP003154">
    <property type="protein sequence ID" value="AFL75629.1"/>
    <property type="molecule type" value="Genomic_DNA"/>
</dbReference>
<dbReference type="RefSeq" id="WP_014780020.1">
    <property type="nucleotide sequence ID" value="NC_018012.1"/>
</dbReference>
<dbReference type="FunFam" id="3.60.10.10:FF:000072">
    <property type="entry name" value="Extracellular nuclease"/>
    <property type="match status" value="1"/>
</dbReference>
<dbReference type="InterPro" id="IPR029052">
    <property type="entry name" value="Metallo-depent_PP-like"/>
</dbReference>
<dbReference type="InterPro" id="IPR036907">
    <property type="entry name" value="5'-Nucleotdase_C_sf"/>
</dbReference>
<dbReference type="CDD" id="cd04486">
    <property type="entry name" value="YhcR_OBF_like"/>
    <property type="match status" value="1"/>
</dbReference>
<evidence type="ECO:0000313" key="8">
    <source>
        <dbReference type="EMBL" id="AFL75629.1"/>
    </source>
</evidence>
<dbReference type="GO" id="GO:0016787">
    <property type="term" value="F:hydrolase activity"/>
    <property type="evidence" value="ECO:0007669"/>
    <property type="project" value="InterPro"/>
</dbReference>
<feature type="domain" description="LTD" evidence="7">
    <location>
        <begin position="1699"/>
        <end position="1798"/>
    </location>
</feature>
<evidence type="ECO:0000256" key="4">
    <source>
        <dbReference type="ARBA" id="ARBA00022737"/>
    </source>
</evidence>
<dbReference type="OrthoDB" id="9800417at2"/>
<keyword evidence="5" id="KW-0106">Calcium</keyword>
<dbReference type="InterPro" id="IPR003644">
    <property type="entry name" value="Calx_beta"/>
</dbReference>
<dbReference type="GO" id="GO:0005886">
    <property type="term" value="C:plasma membrane"/>
    <property type="evidence" value="ECO:0007669"/>
    <property type="project" value="UniProtKB-SubCell"/>
</dbReference>
<dbReference type="SUPFAM" id="SSF56219">
    <property type="entry name" value="DNase I-like"/>
    <property type="match status" value="1"/>
</dbReference>
<keyword evidence="3" id="KW-0732">Signal</keyword>
<dbReference type="eggNOG" id="COG0737">
    <property type="taxonomic scope" value="Bacteria"/>
</dbReference>
<dbReference type="STRING" id="765911.Thivi_3786"/>
<dbReference type="CDD" id="cd10283">
    <property type="entry name" value="MnuA_DNase1-like"/>
    <property type="match status" value="1"/>
</dbReference>
<dbReference type="GO" id="GO:0007154">
    <property type="term" value="P:cell communication"/>
    <property type="evidence" value="ECO:0007669"/>
    <property type="project" value="InterPro"/>
</dbReference>
<evidence type="ECO:0000256" key="6">
    <source>
        <dbReference type="ARBA" id="ARBA00023136"/>
    </source>
</evidence>